<feature type="domain" description="EamA" evidence="8">
    <location>
        <begin position="155"/>
        <end position="292"/>
    </location>
</feature>
<dbReference type="PANTHER" id="PTHR32322">
    <property type="entry name" value="INNER MEMBRANE TRANSPORTER"/>
    <property type="match status" value="1"/>
</dbReference>
<feature type="transmembrane region" description="Helical" evidence="7">
    <location>
        <begin position="213"/>
        <end position="238"/>
    </location>
</feature>
<comment type="caution">
    <text evidence="9">The sequence shown here is derived from an EMBL/GenBank/DDBJ whole genome shotgun (WGS) entry which is preliminary data.</text>
</comment>
<evidence type="ECO:0000256" key="3">
    <source>
        <dbReference type="ARBA" id="ARBA00022475"/>
    </source>
</evidence>
<evidence type="ECO:0000256" key="1">
    <source>
        <dbReference type="ARBA" id="ARBA00004651"/>
    </source>
</evidence>
<organism evidence="9 10">
    <name type="scientific">Ectobacillus ponti</name>
    <dbReference type="NCBI Taxonomy" id="2961894"/>
    <lineage>
        <taxon>Bacteria</taxon>
        <taxon>Bacillati</taxon>
        <taxon>Bacillota</taxon>
        <taxon>Bacilli</taxon>
        <taxon>Bacillales</taxon>
        <taxon>Bacillaceae</taxon>
        <taxon>Ectobacillus</taxon>
    </lineage>
</organism>
<dbReference type="Proteomes" id="UP001156102">
    <property type="component" value="Unassembled WGS sequence"/>
</dbReference>
<evidence type="ECO:0000256" key="5">
    <source>
        <dbReference type="ARBA" id="ARBA00022989"/>
    </source>
</evidence>
<proteinExistence type="inferred from homology"/>
<evidence type="ECO:0000256" key="4">
    <source>
        <dbReference type="ARBA" id="ARBA00022692"/>
    </source>
</evidence>
<dbReference type="InterPro" id="IPR037185">
    <property type="entry name" value="EmrE-like"/>
</dbReference>
<dbReference type="Pfam" id="PF00892">
    <property type="entry name" value="EamA"/>
    <property type="match status" value="2"/>
</dbReference>
<evidence type="ECO:0000313" key="9">
    <source>
        <dbReference type="EMBL" id="MCP8970378.1"/>
    </source>
</evidence>
<dbReference type="GO" id="GO:0005886">
    <property type="term" value="C:plasma membrane"/>
    <property type="evidence" value="ECO:0007669"/>
    <property type="project" value="UniProtKB-SubCell"/>
</dbReference>
<keyword evidence="10" id="KW-1185">Reference proteome</keyword>
<name>A0AA42BUB6_9BACI</name>
<evidence type="ECO:0000256" key="7">
    <source>
        <dbReference type="SAM" id="Phobius"/>
    </source>
</evidence>
<dbReference type="InterPro" id="IPR000620">
    <property type="entry name" value="EamA_dom"/>
</dbReference>
<evidence type="ECO:0000259" key="8">
    <source>
        <dbReference type="Pfam" id="PF00892"/>
    </source>
</evidence>
<dbReference type="PANTHER" id="PTHR32322:SF18">
    <property type="entry name" value="S-ADENOSYLMETHIONINE_S-ADENOSYLHOMOCYSTEINE TRANSPORTER"/>
    <property type="match status" value="1"/>
</dbReference>
<feature type="transmembrane region" description="Helical" evidence="7">
    <location>
        <begin position="70"/>
        <end position="90"/>
    </location>
</feature>
<evidence type="ECO:0000256" key="2">
    <source>
        <dbReference type="ARBA" id="ARBA00007362"/>
    </source>
</evidence>
<feature type="transmembrane region" description="Helical" evidence="7">
    <location>
        <begin position="275"/>
        <end position="295"/>
    </location>
</feature>
<feature type="transmembrane region" description="Helical" evidence="7">
    <location>
        <begin position="124"/>
        <end position="141"/>
    </location>
</feature>
<comment type="subcellular location">
    <subcellularLocation>
        <location evidence="1">Cell membrane</location>
        <topology evidence="1">Multi-pass membrane protein</topology>
    </subcellularLocation>
</comment>
<keyword evidence="4 7" id="KW-0812">Transmembrane</keyword>
<evidence type="ECO:0000313" key="10">
    <source>
        <dbReference type="Proteomes" id="UP001156102"/>
    </source>
</evidence>
<accession>A0AA42BUB6</accession>
<dbReference type="SUPFAM" id="SSF103481">
    <property type="entry name" value="Multidrug resistance efflux transporter EmrE"/>
    <property type="match status" value="2"/>
</dbReference>
<feature type="transmembrane region" description="Helical" evidence="7">
    <location>
        <begin position="96"/>
        <end position="117"/>
    </location>
</feature>
<evidence type="ECO:0000256" key="6">
    <source>
        <dbReference type="ARBA" id="ARBA00023136"/>
    </source>
</evidence>
<feature type="domain" description="EamA" evidence="8">
    <location>
        <begin position="7"/>
        <end position="140"/>
    </location>
</feature>
<dbReference type="AlphaFoldDB" id="A0AA42BUB6"/>
<feature type="transmembrane region" description="Helical" evidence="7">
    <location>
        <begin position="180"/>
        <end position="201"/>
    </location>
</feature>
<dbReference type="RefSeq" id="WP_254760299.1">
    <property type="nucleotide sequence ID" value="NZ_JANCLT010000011.1"/>
</dbReference>
<reference evidence="9" key="1">
    <citation type="submission" date="2022-07" db="EMBL/GenBank/DDBJ databases">
        <authorList>
            <person name="Li W.-J."/>
            <person name="Deng Q.-Q."/>
        </authorList>
    </citation>
    <scope>NUCLEOTIDE SEQUENCE</scope>
    <source>
        <strain evidence="9">SYSU M60031</strain>
    </source>
</reference>
<keyword evidence="6 7" id="KW-0472">Membrane</keyword>
<keyword evidence="5 7" id="KW-1133">Transmembrane helix</keyword>
<protein>
    <submittedName>
        <fullName evidence="9">DMT family transporter</fullName>
    </submittedName>
</protein>
<comment type="similarity">
    <text evidence="2">Belongs to the EamA transporter family.</text>
</comment>
<dbReference type="Gene3D" id="1.10.3730.20">
    <property type="match status" value="1"/>
</dbReference>
<dbReference type="EMBL" id="JANCLT010000011">
    <property type="protein sequence ID" value="MCP8970378.1"/>
    <property type="molecule type" value="Genomic_DNA"/>
</dbReference>
<gene>
    <name evidence="9" type="ORF">NK662_17795</name>
</gene>
<dbReference type="InterPro" id="IPR050638">
    <property type="entry name" value="AA-Vitamin_Transporters"/>
</dbReference>
<sequence>MLKEKYSYILLVAANLIWGGNFVIGRAVGQYIPPFTLSMLRWLIAFLALSPFLYKRLRRDWGVLQKHKRIVAVLALTGIVGYNTLLYAALHYTTSVNAAVLNAITPLCIAALSVFLLKEKLASVQMAGICLSVSGVLFTLSEGSWAKLQSLTFNSGDILVVLAVLCWGAYSVIGKKYANILPAYTSLYVTAGLGVLVLLPFSVYELSRPGVRVIWAPFSVCVLLYVGLLASIAAFLSWNLGVKHAGAAKAGVFLNLLPVFAVSFATLFAGETLAWYQAVGGGVVIAGVLLSSFFAGKPTAQHMEKAG</sequence>
<feature type="transmembrane region" description="Helical" evidence="7">
    <location>
        <begin position="153"/>
        <end position="173"/>
    </location>
</feature>
<keyword evidence="3" id="KW-1003">Cell membrane</keyword>
<feature type="transmembrane region" description="Helical" evidence="7">
    <location>
        <begin position="7"/>
        <end position="25"/>
    </location>
</feature>
<feature type="transmembrane region" description="Helical" evidence="7">
    <location>
        <begin position="250"/>
        <end position="269"/>
    </location>
</feature>